<dbReference type="SUPFAM" id="SSF52540">
    <property type="entry name" value="P-loop containing nucleoside triphosphate hydrolases"/>
    <property type="match status" value="1"/>
</dbReference>
<dbReference type="GO" id="GO:0008146">
    <property type="term" value="F:sulfotransferase activity"/>
    <property type="evidence" value="ECO:0007669"/>
    <property type="project" value="InterPro"/>
</dbReference>
<dbReference type="InterPro" id="IPR027417">
    <property type="entry name" value="P-loop_NTPase"/>
</dbReference>
<comment type="similarity">
    <text evidence="1">Belongs to the sulfotransferase 1 family.</text>
</comment>
<gene>
    <name evidence="4" type="ORF">HW532_11865</name>
</gene>
<evidence type="ECO:0000259" key="3">
    <source>
        <dbReference type="Pfam" id="PF00685"/>
    </source>
</evidence>
<name>A0A7S8C4N6_9HYPH</name>
<evidence type="ECO:0000313" key="4">
    <source>
        <dbReference type="EMBL" id="QPC43329.1"/>
    </source>
</evidence>
<dbReference type="InterPro" id="IPR000863">
    <property type="entry name" value="Sulfotransferase_dom"/>
</dbReference>
<dbReference type="EMBL" id="CP058214">
    <property type="protein sequence ID" value="QPC43329.1"/>
    <property type="molecule type" value="Genomic_DNA"/>
</dbReference>
<dbReference type="AlphaFoldDB" id="A0A7S8C4N6"/>
<dbReference type="Gene3D" id="3.40.50.300">
    <property type="entry name" value="P-loop containing nucleotide triphosphate hydrolases"/>
    <property type="match status" value="1"/>
</dbReference>
<feature type="domain" description="Sulfotransferase" evidence="3">
    <location>
        <begin position="46"/>
        <end position="285"/>
    </location>
</feature>
<reference evidence="4 5" key="1">
    <citation type="submission" date="2020-06" db="EMBL/GenBank/DDBJ databases">
        <title>Genome sequence of 2 isolates from Red Sea Mangroves.</title>
        <authorList>
            <person name="Sefrji F."/>
            <person name="Michoud G."/>
            <person name="Merlino G."/>
            <person name="Daffonchio D."/>
        </authorList>
    </citation>
    <scope>NUCLEOTIDE SEQUENCE [LARGE SCALE GENOMIC DNA]</scope>
    <source>
        <strain evidence="4 5">R1DC25</strain>
    </source>
</reference>
<evidence type="ECO:0000256" key="2">
    <source>
        <dbReference type="ARBA" id="ARBA00022679"/>
    </source>
</evidence>
<sequence length="292" mass="34150">MTNETLTDDRLPTRFDGGPRFRIRPNRFGREGIRAVREAWRFMRADAVFVSYPKSGRTWVRAMISRVYQRRYGLPDGLLLEFDDFHRRNAEIPRILFTHDGDASRKPEEFGHDRTRYASKKTVFLARNPLDVVVSRYYHARFRGHHFSYGHELDDFVWKPNGGLASIVSFLNAWHQARQSIDRFLLLRYEDFHARPVETLGRLMSFLGLEASEDELCEAVAFTAFEQLKEKEASGYYKSSRLRPRDPGNPDSFKVRSGKVGGYLESFPPDMIRRMEDFVRSNLTDAYGYLRA</sequence>
<keyword evidence="2 4" id="KW-0808">Transferase</keyword>
<keyword evidence="5" id="KW-1185">Reference proteome</keyword>
<evidence type="ECO:0000256" key="1">
    <source>
        <dbReference type="ARBA" id="ARBA00005771"/>
    </source>
</evidence>
<evidence type="ECO:0000313" key="5">
    <source>
        <dbReference type="Proteomes" id="UP000593594"/>
    </source>
</evidence>
<dbReference type="RefSeq" id="WP_213160691.1">
    <property type="nucleotide sequence ID" value="NZ_CP058214.1"/>
</dbReference>
<dbReference type="Proteomes" id="UP000593594">
    <property type="component" value="Chromosome"/>
</dbReference>
<proteinExistence type="inferred from homology"/>
<dbReference type="KEGG" id="kmn:HW532_11865"/>
<protein>
    <submittedName>
        <fullName evidence="4">Sulfotransferase domain-containing protein</fullName>
    </submittedName>
</protein>
<accession>A0A7S8C4N6</accession>
<dbReference type="PANTHER" id="PTHR11783">
    <property type="entry name" value="SULFOTRANSFERASE SULT"/>
    <property type="match status" value="1"/>
</dbReference>
<dbReference type="Pfam" id="PF00685">
    <property type="entry name" value="Sulfotransfer_1"/>
    <property type="match status" value="1"/>
</dbReference>
<organism evidence="4 5">
    <name type="scientific">Kaustia mangrovi</name>
    <dbReference type="NCBI Taxonomy" id="2593653"/>
    <lineage>
        <taxon>Bacteria</taxon>
        <taxon>Pseudomonadati</taxon>
        <taxon>Pseudomonadota</taxon>
        <taxon>Alphaproteobacteria</taxon>
        <taxon>Hyphomicrobiales</taxon>
        <taxon>Parvibaculaceae</taxon>
        <taxon>Kaustia</taxon>
    </lineage>
</organism>